<dbReference type="GO" id="GO:0101005">
    <property type="term" value="F:deubiquitinase activity"/>
    <property type="evidence" value="ECO:0007669"/>
    <property type="project" value="TreeGrafter"/>
</dbReference>
<gene>
    <name evidence="4" type="ORF">CGI_10001014</name>
</gene>
<accession>K1PEU3</accession>
<comment type="similarity">
    <text evidence="1">Belongs to the DeSI family.</text>
</comment>
<dbReference type="GO" id="GO:0006508">
    <property type="term" value="P:proteolysis"/>
    <property type="evidence" value="ECO:0007669"/>
    <property type="project" value="UniProtKB-KW"/>
</dbReference>
<dbReference type="EMBL" id="JH823049">
    <property type="protein sequence ID" value="EKC17359.1"/>
    <property type="molecule type" value="Genomic_DNA"/>
</dbReference>
<protein>
    <submittedName>
        <fullName evidence="4">Uncharacterized protein</fullName>
    </submittedName>
</protein>
<dbReference type="InterPro" id="IPR042266">
    <property type="entry name" value="PPPDE_sf"/>
</dbReference>
<sequence length="307" mass="34189">MEKSPAGYSELSVKCIKGCAKNYRCRFGKYHLLRNNCHKFANSLSAALCRKGKTCPAWCQGSCNHAVSGSSKASISTQRQAAGRCSGGRESSPAGYSELSLECIKGCAKNYRCHFGTYSLLGNNCHKFANRLSEVLCTRGTSCPSWCQGSCNDAALVVVALVLVGQTDAWWLVGRNGNNNQCPSRETATPYYFGTTDLSCMHRNIRGKRSAPSRGTLEWVHRFIYYKGYYFEFFGKYNTVAEKDGKAYLLVISKARVAVMQAETILILGHFIQVNKKMTNYRKILVSKRLISRMLGRSTKSSVYQNK</sequence>
<proteinExistence type="inferred from homology"/>
<dbReference type="HOGENOM" id="CLU_906885_0_0_1"/>
<name>K1PEU3_MAGGI</name>
<keyword evidence="2" id="KW-0645">Protease</keyword>
<dbReference type="AlphaFoldDB" id="K1PEU3"/>
<dbReference type="Gene3D" id="3.90.1720.30">
    <property type="entry name" value="PPPDE domains"/>
    <property type="match status" value="1"/>
</dbReference>
<dbReference type="InterPro" id="IPR008580">
    <property type="entry name" value="PPPDE_dom"/>
</dbReference>
<organism evidence="4">
    <name type="scientific">Magallana gigas</name>
    <name type="common">Pacific oyster</name>
    <name type="synonym">Crassostrea gigas</name>
    <dbReference type="NCBI Taxonomy" id="29159"/>
    <lineage>
        <taxon>Eukaryota</taxon>
        <taxon>Metazoa</taxon>
        <taxon>Spiralia</taxon>
        <taxon>Lophotrochozoa</taxon>
        <taxon>Mollusca</taxon>
        <taxon>Bivalvia</taxon>
        <taxon>Autobranchia</taxon>
        <taxon>Pteriomorphia</taxon>
        <taxon>Ostreida</taxon>
        <taxon>Ostreoidea</taxon>
        <taxon>Ostreidae</taxon>
        <taxon>Magallana</taxon>
    </lineage>
</organism>
<dbReference type="PANTHER" id="PTHR12378">
    <property type="entry name" value="DESUMOYLATING ISOPEPTIDASE"/>
    <property type="match status" value="1"/>
</dbReference>
<dbReference type="InParanoid" id="K1PEU3"/>
<evidence type="ECO:0000313" key="4">
    <source>
        <dbReference type="EMBL" id="EKC17359.1"/>
    </source>
</evidence>
<dbReference type="PANTHER" id="PTHR12378:SF80">
    <property type="entry name" value="IP06716P-RELATED"/>
    <property type="match status" value="1"/>
</dbReference>
<evidence type="ECO:0000256" key="2">
    <source>
        <dbReference type="ARBA" id="ARBA00022670"/>
    </source>
</evidence>
<reference evidence="4" key="1">
    <citation type="journal article" date="2012" name="Nature">
        <title>The oyster genome reveals stress adaptation and complexity of shell formation.</title>
        <authorList>
            <person name="Zhang G."/>
            <person name="Fang X."/>
            <person name="Guo X."/>
            <person name="Li L."/>
            <person name="Luo R."/>
            <person name="Xu F."/>
            <person name="Yang P."/>
            <person name="Zhang L."/>
            <person name="Wang X."/>
            <person name="Qi H."/>
            <person name="Xiong Z."/>
            <person name="Que H."/>
            <person name="Xie Y."/>
            <person name="Holland P.W."/>
            <person name="Paps J."/>
            <person name="Zhu Y."/>
            <person name="Wu F."/>
            <person name="Chen Y."/>
            <person name="Wang J."/>
            <person name="Peng C."/>
            <person name="Meng J."/>
            <person name="Yang L."/>
            <person name="Liu J."/>
            <person name="Wen B."/>
            <person name="Zhang N."/>
            <person name="Huang Z."/>
            <person name="Zhu Q."/>
            <person name="Feng Y."/>
            <person name="Mount A."/>
            <person name="Hedgecock D."/>
            <person name="Xu Z."/>
            <person name="Liu Y."/>
            <person name="Domazet-Loso T."/>
            <person name="Du Y."/>
            <person name="Sun X."/>
            <person name="Zhang S."/>
            <person name="Liu B."/>
            <person name="Cheng P."/>
            <person name="Jiang X."/>
            <person name="Li J."/>
            <person name="Fan D."/>
            <person name="Wang W."/>
            <person name="Fu W."/>
            <person name="Wang T."/>
            <person name="Wang B."/>
            <person name="Zhang J."/>
            <person name="Peng Z."/>
            <person name="Li Y."/>
            <person name="Li N."/>
            <person name="Wang J."/>
            <person name="Chen M."/>
            <person name="He Y."/>
            <person name="Tan F."/>
            <person name="Song X."/>
            <person name="Zheng Q."/>
            <person name="Huang R."/>
            <person name="Yang H."/>
            <person name="Du X."/>
            <person name="Chen L."/>
            <person name="Yang M."/>
            <person name="Gaffney P.M."/>
            <person name="Wang S."/>
            <person name="Luo L."/>
            <person name="She Z."/>
            <person name="Ming Y."/>
            <person name="Huang W."/>
            <person name="Zhang S."/>
            <person name="Huang B."/>
            <person name="Zhang Y."/>
            <person name="Qu T."/>
            <person name="Ni P."/>
            <person name="Miao G."/>
            <person name="Wang J."/>
            <person name="Wang Q."/>
            <person name="Steinberg C.E."/>
            <person name="Wang H."/>
            <person name="Li N."/>
            <person name="Qian L."/>
            <person name="Zhang G."/>
            <person name="Li Y."/>
            <person name="Yang H."/>
            <person name="Liu X."/>
            <person name="Wang J."/>
            <person name="Yin Y."/>
            <person name="Wang J."/>
        </authorList>
    </citation>
    <scope>NUCLEOTIDE SEQUENCE [LARGE SCALE GENOMIC DNA]</scope>
    <source>
        <strain evidence="4">05x7-T-G4-1.051#20</strain>
    </source>
</reference>
<keyword evidence="3" id="KW-0378">Hydrolase</keyword>
<dbReference type="GO" id="GO:0016579">
    <property type="term" value="P:protein deubiquitination"/>
    <property type="evidence" value="ECO:0007669"/>
    <property type="project" value="TreeGrafter"/>
</dbReference>
<evidence type="ECO:0000256" key="3">
    <source>
        <dbReference type="ARBA" id="ARBA00022801"/>
    </source>
</evidence>
<evidence type="ECO:0000256" key="1">
    <source>
        <dbReference type="ARBA" id="ARBA00008140"/>
    </source>
</evidence>